<accession>A0A2U3DZ38</accession>
<feature type="region of interest" description="Disordered" evidence="1">
    <location>
        <begin position="606"/>
        <end position="631"/>
    </location>
</feature>
<dbReference type="Proteomes" id="UP000245956">
    <property type="component" value="Unassembled WGS sequence"/>
</dbReference>
<dbReference type="SUPFAM" id="SSF53167">
    <property type="entry name" value="Purine and uridine phosphorylases"/>
    <property type="match status" value="1"/>
</dbReference>
<feature type="region of interest" description="Disordered" evidence="1">
    <location>
        <begin position="1"/>
        <end position="62"/>
    </location>
</feature>
<dbReference type="GO" id="GO:0009116">
    <property type="term" value="P:nucleoside metabolic process"/>
    <property type="evidence" value="ECO:0007669"/>
    <property type="project" value="InterPro"/>
</dbReference>
<evidence type="ECO:0000313" key="6">
    <source>
        <dbReference type="Proteomes" id="UP000245956"/>
    </source>
</evidence>
<dbReference type="InterPro" id="IPR035994">
    <property type="entry name" value="Nucleoside_phosphorylase_sf"/>
</dbReference>
<evidence type="ECO:0000313" key="5">
    <source>
        <dbReference type="EMBL" id="PWI67520.1"/>
    </source>
</evidence>
<evidence type="ECO:0000256" key="1">
    <source>
        <dbReference type="SAM" id="MobiDB-lite"/>
    </source>
</evidence>
<evidence type="ECO:0000313" key="4">
    <source>
        <dbReference type="EMBL" id="KAK4088684.1"/>
    </source>
</evidence>
<evidence type="ECO:0000259" key="3">
    <source>
        <dbReference type="Pfam" id="PF22893"/>
    </source>
</evidence>
<dbReference type="EMBL" id="JAWRVI010000023">
    <property type="protein sequence ID" value="KAK4088684.1"/>
    <property type="molecule type" value="Genomic_DNA"/>
</dbReference>
<gene>
    <name evidence="5" type="ORF">PCL_02874</name>
    <name evidence="4" type="ORF">Purlil1_6895</name>
</gene>
<dbReference type="Pfam" id="PF01048">
    <property type="entry name" value="PNP_UDP_1"/>
    <property type="match status" value="1"/>
</dbReference>
<name>A0A2U3DZ38_PURLI</name>
<feature type="compositionally biased region" description="Polar residues" evidence="1">
    <location>
        <begin position="37"/>
        <end position="49"/>
    </location>
</feature>
<reference evidence="5" key="1">
    <citation type="submission" date="2015-05" db="EMBL/GenBank/DDBJ databases">
        <authorList>
            <person name="Wang D.B."/>
            <person name="Wang M."/>
        </authorList>
    </citation>
    <scope>NUCLEOTIDE SEQUENCE</scope>
    <source>
        <strain evidence="5">36-1</strain>
    </source>
</reference>
<dbReference type="EMBL" id="LCWV01000018">
    <property type="protein sequence ID" value="PWI67520.1"/>
    <property type="molecule type" value="Genomic_DNA"/>
</dbReference>
<organism evidence="5 6">
    <name type="scientific">Purpureocillium lilacinum</name>
    <name type="common">Paecilomyces lilacinus</name>
    <dbReference type="NCBI Taxonomy" id="33203"/>
    <lineage>
        <taxon>Eukaryota</taxon>
        <taxon>Fungi</taxon>
        <taxon>Dikarya</taxon>
        <taxon>Ascomycota</taxon>
        <taxon>Pezizomycotina</taxon>
        <taxon>Sordariomycetes</taxon>
        <taxon>Hypocreomycetidae</taxon>
        <taxon>Hypocreales</taxon>
        <taxon>Ophiocordycipitaceae</taxon>
        <taxon>Purpureocillium</taxon>
    </lineage>
</organism>
<keyword evidence="7" id="KW-1185">Reference proteome</keyword>
<dbReference type="PANTHER" id="PTHR46082">
    <property type="entry name" value="ATP/GTP-BINDING PROTEIN-RELATED"/>
    <property type="match status" value="1"/>
</dbReference>
<feature type="domain" description="Ubiquitin-like" evidence="3">
    <location>
        <begin position="477"/>
        <end position="555"/>
    </location>
</feature>
<sequence length="970" mass="107462">MDGSPYDRPLGHRLGKRKRGSSPADGEEVVAQRHQTRTPFPSTYSQHATGSLPFQRASGSPDHRRPACRQEFEIAIICALPLEYDAVCLLFDEFWDDHVEVYGRATGDRNTYTNGRIGKHNVVLVLLYRMGKATAAGAAASMCLSYTGLRVVFLVGICGGVPFPRDGEEIVLGDVVISKTIIQYDFGRQYPGHFARKEAVGDTLGMPSKDVRNMLALLETRRGRGRLRTKTAEYLQELQANAKGQTIGNTYAYPGVVEDKLFDADYRHKHRGYPQCICHENHGQFGSVCAKAIASSCEDLGCDESFLVPRERFRASTTERRANAHSSGDPAIHVGLVASGDTVMKSGEDRDSIAARDGIVAFEMEGAGVWDEMPSVVVKGVCDYADCHKHKRWQDFAAAAAASAMKGLLNLWLYRDDAPQPARCAGSSTDMVTADAAVRVTVRDHHVVVTLERASQTTHVIRLASDELRDQPSFHRVTVIDARGIPLPFYLETVTSKELFTHILKERFGDLGTGKIERNEWSLEDRDTGQVLDLSMPWLSLFKPNQVLFMSMIFRRRKTPSTRCPSCSFSNRGYTDTETQCKRCGLSYQRVQEIQKYEFLDAEQPTWLPSPGPSIIPPEVTGPQKPQLQTADDDISQYRRVSVIDTTFQMCKASSGDGVGSSRILLTARDLHEIEALARRLAIVSGLSVADCSTLLKDDEVTLSSIREELEWVPMPAPARGSREDYEGPANSSWADRMIFSPDTSFGEGLRVNFGDLDRSLDEANAQLRSLLEMTRPINPRAPLTRESSSSTLRPHGFADDSRLSDSTLRPFSQSLETPPSFNTWNDFLTGQGHGTAPRTAMYIPGLTEVNFVPPPLPPPRQLPFTRLSTETDNAQLDRQAVIHDKATDHDENYHPASGSPVRGGTAYHASSMANEMLKGEIEDGAGEALWLQHGRFFPSTADAHTRHTLERLNSNQEEVQAVEGIRRLG</sequence>
<feature type="region of interest" description="Disordered" evidence="1">
    <location>
        <begin position="772"/>
        <end position="830"/>
    </location>
</feature>
<dbReference type="InterPro" id="IPR054464">
    <property type="entry name" value="ULD_fung"/>
</dbReference>
<feature type="compositionally biased region" description="Polar residues" evidence="1">
    <location>
        <begin position="805"/>
        <end position="829"/>
    </location>
</feature>
<feature type="domain" description="Nucleoside phosphorylase" evidence="2">
    <location>
        <begin position="73"/>
        <end position="195"/>
    </location>
</feature>
<dbReference type="PANTHER" id="PTHR46082:SF6">
    <property type="entry name" value="AAA+ ATPASE DOMAIN-CONTAINING PROTEIN-RELATED"/>
    <property type="match status" value="1"/>
</dbReference>
<proteinExistence type="predicted"/>
<evidence type="ECO:0000259" key="2">
    <source>
        <dbReference type="Pfam" id="PF01048"/>
    </source>
</evidence>
<protein>
    <submittedName>
        <fullName evidence="5">Uncharacterized protein</fullName>
    </submittedName>
</protein>
<evidence type="ECO:0000313" key="7">
    <source>
        <dbReference type="Proteomes" id="UP001287286"/>
    </source>
</evidence>
<dbReference type="InterPro" id="IPR000845">
    <property type="entry name" value="Nucleoside_phosphorylase_d"/>
</dbReference>
<reference evidence="4 7" key="4">
    <citation type="journal article" date="2024" name="Microbiol. Resour. Announc.">
        <title>Genome annotations for the ascomycete fungi Trichoderma harzianum, Trichoderma aggressivum, and Purpureocillium lilacinum.</title>
        <authorList>
            <person name="Beijen E.P.W."/>
            <person name="Ohm R.A."/>
        </authorList>
    </citation>
    <scope>NUCLEOTIDE SEQUENCE [LARGE SCALE GENOMIC DNA]</scope>
    <source>
        <strain evidence="4 7">CBS 150709</strain>
    </source>
</reference>
<reference evidence="5 6" key="2">
    <citation type="journal article" date="2016" name="Front. Microbiol.">
        <title>Genome and transcriptome sequences reveal the specific parasitism of the nematophagous Purpureocillium lilacinum 36-1.</title>
        <authorList>
            <person name="Xie J."/>
            <person name="Li S."/>
            <person name="Mo C."/>
            <person name="Xiao X."/>
            <person name="Peng D."/>
            <person name="Wang G."/>
            <person name="Xiao Y."/>
        </authorList>
    </citation>
    <scope>NUCLEOTIDE SEQUENCE [LARGE SCALE GENOMIC DNA]</scope>
    <source>
        <strain evidence="5 6">36-1</strain>
    </source>
</reference>
<feature type="compositionally biased region" description="Basic residues" evidence="1">
    <location>
        <begin position="11"/>
        <end position="20"/>
    </location>
</feature>
<dbReference type="Pfam" id="PF22893">
    <property type="entry name" value="ULD_2"/>
    <property type="match status" value="1"/>
</dbReference>
<dbReference type="InterPro" id="IPR053137">
    <property type="entry name" value="NLR-like"/>
</dbReference>
<comment type="caution">
    <text evidence="5">The sequence shown here is derived from an EMBL/GenBank/DDBJ whole genome shotgun (WGS) entry which is preliminary data.</text>
</comment>
<dbReference type="GO" id="GO:0003824">
    <property type="term" value="F:catalytic activity"/>
    <property type="evidence" value="ECO:0007669"/>
    <property type="project" value="InterPro"/>
</dbReference>
<reference evidence="4" key="3">
    <citation type="submission" date="2023-11" db="EMBL/GenBank/DDBJ databases">
        <authorList>
            <person name="Beijen E."/>
            <person name="Ohm R.A."/>
        </authorList>
    </citation>
    <scope>NUCLEOTIDE SEQUENCE</scope>
    <source>
        <strain evidence="4">CBS 150709</strain>
    </source>
</reference>
<dbReference type="AlphaFoldDB" id="A0A2U3DZ38"/>
<dbReference type="Proteomes" id="UP001287286">
    <property type="component" value="Unassembled WGS sequence"/>
</dbReference>
<dbReference type="Gene3D" id="3.40.50.1580">
    <property type="entry name" value="Nucleoside phosphorylase domain"/>
    <property type="match status" value="1"/>
</dbReference>